<name>A0A0B7FTX1_THACB</name>
<feature type="compositionally biased region" description="Basic and acidic residues" evidence="1">
    <location>
        <begin position="1"/>
        <end position="15"/>
    </location>
</feature>
<dbReference type="OrthoDB" id="3198959at2759"/>
<evidence type="ECO:0000256" key="2">
    <source>
        <dbReference type="SAM" id="Phobius"/>
    </source>
</evidence>
<feature type="region of interest" description="Disordered" evidence="1">
    <location>
        <begin position="1"/>
        <end position="20"/>
    </location>
</feature>
<evidence type="ECO:0000256" key="1">
    <source>
        <dbReference type="SAM" id="MobiDB-lite"/>
    </source>
</evidence>
<accession>A0A0B7FTX1</accession>
<feature type="region of interest" description="Disordered" evidence="1">
    <location>
        <begin position="70"/>
        <end position="96"/>
    </location>
</feature>
<proteinExistence type="predicted"/>
<protein>
    <submittedName>
        <fullName evidence="3">Uncharacterized protein</fullName>
    </submittedName>
</protein>
<evidence type="ECO:0000313" key="4">
    <source>
        <dbReference type="Proteomes" id="UP000059188"/>
    </source>
</evidence>
<keyword evidence="2" id="KW-0472">Membrane</keyword>
<evidence type="ECO:0000313" key="3">
    <source>
        <dbReference type="EMBL" id="CEL59617.1"/>
    </source>
</evidence>
<keyword evidence="2" id="KW-1133">Transmembrane helix</keyword>
<dbReference type="Proteomes" id="UP000059188">
    <property type="component" value="Unassembled WGS sequence"/>
</dbReference>
<feature type="transmembrane region" description="Helical" evidence="2">
    <location>
        <begin position="20"/>
        <end position="42"/>
    </location>
</feature>
<dbReference type="EMBL" id="LN679103">
    <property type="protein sequence ID" value="CEL59617.1"/>
    <property type="molecule type" value="Genomic_DNA"/>
</dbReference>
<reference evidence="3 4" key="1">
    <citation type="submission" date="2014-11" db="EMBL/GenBank/DDBJ databases">
        <authorList>
            <person name="Wibberg Daniel"/>
        </authorList>
    </citation>
    <scope>NUCLEOTIDE SEQUENCE [LARGE SCALE GENOMIC DNA]</scope>
    <source>
        <strain evidence="3">Rhizoctonia solani AG1-IB 7/3/14</strain>
    </source>
</reference>
<keyword evidence="2" id="KW-0812">Transmembrane</keyword>
<dbReference type="AlphaFoldDB" id="A0A0B7FTX1"/>
<keyword evidence="4" id="KW-1185">Reference proteome</keyword>
<sequence>MSEDVPSREPKRVPSRDTGTMAPPVLAVVITVFSLSVLFLIYRRASSWRSVVQHRLRTLSVRQGAIRLPDDEAGDHVPVIPSHHTDAQARVTPTES</sequence>
<organism evidence="3 4">
    <name type="scientific">Thanatephorus cucumeris (strain AG1-IB / isolate 7/3/14)</name>
    <name type="common">Lettuce bottom rot fungus</name>
    <name type="synonym">Rhizoctonia solani</name>
    <dbReference type="NCBI Taxonomy" id="1108050"/>
    <lineage>
        <taxon>Eukaryota</taxon>
        <taxon>Fungi</taxon>
        <taxon>Dikarya</taxon>
        <taxon>Basidiomycota</taxon>
        <taxon>Agaricomycotina</taxon>
        <taxon>Agaricomycetes</taxon>
        <taxon>Cantharellales</taxon>
        <taxon>Ceratobasidiaceae</taxon>
        <taxon>Rhizoctonia</taxon>
        <taxon>Rhizoctonia solani AG-1</taxon>
    </lineage>
</organism>
<gene>
    <name evidence="3" type="ORF">RSOLAG1IB_03550</name>
</gene>